<evidence type="ECO:0000313" key="1">
    <source>
        <dbReference type="EnsemblPlants" id="AVESA.00010b.r2.UnG1415670.1.CDS.1"/>
    </source>
</evidence>
<sequence length="686" mass="76246">MAQQGASPPLKQATLEALGYVFEEILEFDPDEVNTVLDAIIQAMNQTELCSEVRLAAVKALQNVLKHANFANDDCRNLIMSATRDIITESSRGSLRPSMSAESDKAESDKAAEMMKQEAFSCLVVIASKYYTMLEPYMETILSLTTEALRGDVESGALQCIEFWITICEKVIELREQNMHDAISTVDCSFIEKPLSSLVPVLLETLLKQEGDDNAQSISISGLTCLGFVARTIGDAIVPCAMQFVEDNIRASDWHSRKAATSVLGVLLEGPSIEKLAPVVRLLLDRMEDPNMHVRYTAVHTLRRVFELMHPPACANRIFTSANLPRIVAVLAKRSKDVPEVSEEACVAIYFLAKGYESISSEPGHSKKEISSELSPFVSNLFDVLVSTSALAKETPFRIPTSATAYKALSEVVRVSNLQDYDASVSIGVLMPRIMRRLNTVLDAKASLSGDKMNRCDLLVLLCEVLHVIIQKLGNTFALWRTPFVLLLFCRVLTCECSTARDKAALAIGALADATGPDFVDHMPILLQHFSVKLLFPTYLRVIGNIFLILGNRILPYCDSIMNVLYEGLSKSMLKSPIFECFGMIALAIGKDFEEYLQDVTEKLKEAANPRYYANVFDEKKVEYGNQLRHGILNAYSGILKGIKDPESLFKVALDLIKFIEAVGKDQSRCAWWSMPTSWLTVPYYY</sequence>
<protein>
    <submittedName>
        <fullName evidence="1">Uncharacterized protein</fullName>
    </submittedName>
</protein>
<organism evidence="1 2">
    <name type="scientific">Avena sativa</name>
    <name type="common">Oat</name>
    <dbReference type="NCBI Taxonomy" id="4498"/>
    <lineage>
        <taxon>Eukaryota</taxon>
        <taxon>Viridiplantae</taxon>
        <taxon>Streptophyta</taxon>
        <taxon>Embryophyta</taxon>
        <taxon>Tracheophyta</taxon>
        <taxon>Spermatophyta</taxon>
        <taxon>Magnoliopsida</taxon>
        <taxon>Liliopsida</taxon>
        <taxon>Poales</taxon>
        <taxon>Poaceae</taxon>
        <taxon>BOP clade</taxon>
        <taxon>Pooideae</taxon>
        <taxon>Poodae</taxon>
        <taxon>Poeae</taxon>
        <taxon>Poeae Chloroplast Group 1 (Aveneae type)</taxon>
        <taxon>Aveninae</taxon>
        <taxon>Avena</taxon>
    </lineage>
</organism>
<evidence type="ECO:0000313" key="2">
    <source>
        <dbReference type="Proteomes" id="UP001732700"/>
    </source>
</evidence>
<name>A0ACD6AP72_AVESA</name>
<proteinExistence type="predicted"/>
<accession>A0ACD6AP72</accession>
<dbReference type="EnsemblPlants" id="AVESA.00010b.r2.UnG1415670.1">
    <property type="protein sequence ID" value="AVESA.00010b.r2.UnG1415670.1.CDS.1"/>
    <property type="gene ID" value="AVESA.00010b.r2.UnG1415670"/>
</dbReference>
<reference evidence="1" key="1">
    <citation type="submission" date="2025-09" db="UniProtKB">
        <authorList>
            <consortium name="EnsemblPlants"/>
        </authorList>
    </citation>
    <scope>IDENTIFICATION</scope>
</reference>
<dbReference type="Proteomes" id="UP001732700">
    <property type="component" value="Unassembled WGS sequence"/>
</dbReference>
<keyword evidence="2" id="KW-1185">Reference proteome</keyword>